<sequence>MQLVSDWKRVLRHARSVQLWMTASLIILIEPFVGLLVDLSDDWSISVRFALRFLSGIFGLLGIWARVTKQKEFEDGK</sequence>
<dbReference type="EMBL" id="RIBW01000003">
    <property type="protein sequence ID" value="RUM02368.1"/>
    <property type="molecule type" value="Genomic_DNA"/>
</dbReference>
<evidence type="ECO:0000313" key="3">
    <source>
        <dbReference type="Proteomes" id="UP000273611"/>
    </source>
</evidence>
<keyword evidence="1" id="KW-1133">Transmembrane helix</keyword>
<comment type="caution">
    <text evidence="2">The sequence shown here is derived from an EMBL/GenBank/DDBJ whole genome shotgun (WGS) entry which is preliminary data.</text>
</comment>
<evidence type="ECO:0000256" key="1">
    <source>
        <dbReference type="SAM" id="Phobius"/>
    </source>
</evidence>
<dbReference type="AlphaFoldDB" id="A0A432NS50"/>
<dbReference type="Pfam" id="PF25612">
    <property type="entry name" value="DUF7940"/>
    <property type="match status" value="1"/>
</dbReference>
<keyword evidence="1" id="KW-0472">Membrane</keyword>
<gene>
    <name evidence="2" type="ORF">EEQ99_11510</name>
</gene>
<dbReference type="Proteomes" id="UP000273611">
    <property type="component" value="Unassembled WGS sequence"/>
</dbReference>
<dbReference type="RefSeq" id="WP_047614123.1">
    <property type="nucleotide sequence ID" value="NZ_BMFI01000004.1"/>
</dbReference>
<accession>A0A432NS50</accession>
<reference evidence="2 3" key="1">
    <citation type="journal article" date="2015" name="Int. J. Syst. Evol. Microbiol.">
        <title>Rhizobium anhuiense sp. nov., isolated from effective nodules of Vicia faba and Pisum sativum.</title>
        <authorList>
            <person name="Zhang Y.J."/>
            <person name="Zheng W.T."/>
            <person name="Everall I."/>
            <person name="Young J.P."/>
            <person name="Zhang X.X."/>
            <person name="Tian C.F."/>
            <person name="Sui X.H."/>
            <person name="Wang E.T."/>
            <person name="Chen W.X."/>
        </authorList>
    </citation>
    <scope>NUCLEOTIDE SEQUENCE [LARGE SCALE GENOMIC DNA]</scope>
    <source>
        <strain evidence="2 3">CCBAU 23252</strain>
    </source>
</reference>
<feature type="transmembrane region" description="Helical" evidence="1">
    <location>
        <begin position="17"/>
        <end position="37"/>
    </location>
</feature>
<feature type="transmembrane region" description="Helical" evidence="1">
    <location>
        <begin position="49"/>
        <end position="67"/>
    </location>
</feature>
<protein>
    <submittedName>
        <fullName evidence="2">Uncharacterized protein</fullName>
    </submittedName>
</protein>
<keyword evidence="1" id="KW-0812">Transmembrane</keyword>
<name>A0A432NS50_9HYPH</name>
<dbReference type="InterPro" id="IPR057700">
    <property type="entry name" value="DUF7940"/>
</dbReference>
<organism evidence="2 3">
    <name type="scientific">Rhizobium anhuiense</name>
    <dbReference type="NCBI Taxonomy" id="1184720"/>
    <lineage>
        <taxon>Bacteria</taxon>
        <taxon>Pseudomonadati</taxon>
        <taxon>Pseudomonadota</taxon>
        <taxon>Alphaproteobacteria</taxon>
        <taxon>Hyphomicrobiales</taxon>
        <taxon>Rhizobiaceae</taxon>
        <taxon>Rhizobium/Agrobacterium group</taxon>
        <taxon>Rhizobium</taxon>
    </lineage>
</organism>
<evidence type="ECO:0000313" key="2">
    <source>
        <dbReference type="EMBL" id="RUM02368.1"/>
    </source>
</evidence>
<proteinExistence type="predicted"/>